<dbReference type="InterPro" id="IPR000835">
    <property type="entry name" value="HTH_MarR-typ"/>
</dbReference>
<dbReference type="InterPro" id="IPR011991">
    <property type="entry name" value="ArsR-like_HTH"/>
</dbReference>
<organism evidence="2 3">
    <name type="scientific">Paractinoplanes deccanensis</name>
    <dbReference type="NCBI Taxonomy" id="113561"/>
    <lineage>
        <taxon>Bacteria</taxon>
        <taxon>Bacillati</taxon>
        <taxon>Actinomycetota</taxon>
        <taxon>Actinomycetes</taxon>
        <taxon>Micromonosporales</taxon>
        <taxon>Micromonosporaceae</taxon>
        <taxon>Paractinoplanes</taxon>
    </lineage>
</organism>
<dbReference type="PRINTS" id="PR00598">
    <property type="entry name" value="HTHMARR"/>
</dbReference>
<name>A0ABQ3Y981_9ACTN</name>
<dbReference type="RefSeq" id="WP_203769032.1">
    <property type="nucleotide sequence ID" value="NZ_BAAABO010000013.1"/>
</dbReference>
<evidence type="ECO:0000313" key="2">
    <source>
        <dbReference type="EMBL" id="GID76495.1"/>
    </source>
</evidence>
<dbReference type="InterPro" id="IPR036388">
    <property type="entry name" value="WH-like_DNA-bd_sf"/>
</dbReference>
<reference evidence="2 3" key="1">
    <citation type="submission" date="2021-01" db="EMBL/GenBank/DDBJ databases">
        <title>Whole genome shotgun sequence of Actinoplanes deccanensis NBRC 13994.</title>
        <authorList>
            <person name="Komaki H."/>
            <person name="Tamura T."/>
        </authorList>
    </citation>
    <scope>NUCLEOTIDE SEQUENCE [LARGE SCALE GENOMIC DNA]</scope>
    <source>
        <strain evidence="2 3">NBRC 13994</strain>
    </source>
</reference>
<dbReference type="SMART" id="SM00347">
    <property type="entry name" value="HTH_MARR"/>
    <property type="match status" value="1"/>
</dbReference>
<dbReference type="Gene3D" id="1.10.10.10">
    <property type="entry name" value="Winged helix-like DNA-binding domain superfamily/Winged helix DNA-binding domain"/>
    <property type="match status" value="1"/>
</dbReference>
<evidence type="ECO:0000259" key="1">
    <source>
        <dbReference type="PROSITE" id="PS50995"/>
    </source>
</evidence>
<dbReference type="PANTHER" id="PTHR33164:SF106">
    <property type="entry name" value="TRANSCRIPTIONAL REGULATORY PROTEIN"/>
    <property type="match status" value="1"/>
</dbReference>
<dbReference type="InterPro" id="IPR036390">
    <property type="entry name" value="WH_DNA-bd_sf"/>
</dbReference>
<dbReference type="Pfam" id="PF01047">
    <property type="entry name" value="MarR"/>
    <property type="match status" value="1"/>
</dbReference>
<protein>
    <submittedName>
        <fullName evidence="2">MarR family transcriptional regulator</fullName>
    </submittedName>
</protein>
<dbReference type="SUPFAM" id="SSF46785">
    <property type="entry name" value="Winged helix' DNA-binding domain"/>
    <property type="match status" value="1"/>
</dbReference>
<sequence length="161" mass="17410">MSEGTTDRRRARRLATGVKDALREAGLQLTLLNHQVSARLELRDVDLDCLNLIGRDGPLTPGALAKAAGLPPATVTGVLDRLENAGWIARERDVTDRRAVLVRALPDRAGEVLAQFRGMNFAMDDICAGYTPEQLEVIADFLRRTAAASVQEAAKIGRPPA</sequence>
<feature type="domain" description="HTH marR-type" evidence="1">
    <location>
        <begin position="11"/>
        <end position="147"/>
    </location>
</feature>
<dbReference type="PROSITE" id="PS50995">
    <property type="entry name" value="HTH_MARR_2"/>
    <property type="match status" value="1"/>
</dbReference>
<dbReference type="CDD" id="cd00090">
    <property type="entry name" value="HTH_ARSR"/>
    <property type="match status" value="1"/>
</dbReference>
<comment type="caution">
    <text evidence="2">The sequence shown here is derived from an EMBL/GenBank/DDBJ whole genome shotgun (WGS) entry which is preliminary data.</text>
</comment>
<dbReference type="PANTHER" id="PTHR33164">
    <property type="entry name" value="TRANSCRIPTIONAL REGULATOR, MARR FAMILY"/>
    <property type="match status" value="1"/>
</dbReference>
<proteinExistence type="predicted"/>
<dbReference type="InterPro" id="IPR039422">
    <property type="entry name" value="MarR/SlyA-like"/>
</dbReference>
<dbReference type="EMBL" id="BOMI01000103">
    <property type="protein sequence ID" value="GID76495.1"/>
    <property type="molecule type" value="Genomic_DNA"/>
</dbReference>
<keyword evidence="3" id="KW-1185">Reference proteome</keyword>
<evidence type="ECO:0000313" key="3">
    <source>
        <dbReference type="Proteomes" id="UP000609879"/>
    </source>
</evidence>
<gene>
    <name evidence="2" type="ORF">Ade02nite_51360</name>
</gene>
<accession>A0ABQ3Y981</accession>
<dbReference type="Proteomes" id="UP000609879">
    <property type="component" value="Unassembled WGS sequence"/>
</dbReference>